<name>A0A369IC76_9BACT</name>
<reference evidence="6 7" key="1">
    <citation type="submission" date="2018-07" db="EMBL/GenBank/DDBJ databases">
        <title>Genome analysis of Runella aurantiaca.</title>
        <authorList>
            <person name="Yang X."/>
        </authorList>
    </citation>
    <scope>NUCLEOTIDE SEQUENCE [LARGE SCALE GENOMIC DNA]</scope>
    <source>
        <strain evidence="6 7">YX9</strain>
    </source>
</reference>
<sequence length="501" mass="57796">MFIKSALRWNQNLQAADNKQTFMYPMRTLFFFPFLVLMGLTTLAQNGGYNIKGTIKGLRPEPFTLAHYFGFSQYVVKDTAVADANGHLTFTGDKPLPGGVYMLLSPTKRRVAEFIIGNEQHFSFSSDTLNVVGNMKIENSPDNELYYKYQQQIAGYNTEINVLAAQMKMRQDVLTQTKINNLRRQIFDYYRSFAQENATTLTGKIMKANAEVDLPPAPKRPDGRVDSVWLFQYYKAHFWDNFDFSEERLVRTPTLQRKLDRYMGELTFQHPDSLIQASDVVIEKALKGGSKEMQAYCIWYLTNKAENPSVMGIEQVFVHLAEKYYLGGIMPMTDSSTVQNIRQKINVMKPLLVGKTMPALSLTDTTGQLRSVADVKAKYTVVVFYDPDCSHCRQSTPALKAFYEKNKKTLDVQIFAASVARAPDQWKKYIREFGVQEWIHGYDYSFRIDFRKDFDVVNTPMIYVLDQDKKIIARRLPAEELDGFMDFYEQRLAREKSMKVK</sequence>
<comment type="subcellular location">
    <subcellularLocation>
        <location evidence="1">Cell envelope</location>
    </subcellularLocation>
</comment>
<evidence type="ECO:0000259" key="5">
    <source>
        <dbReference type="PROSITE" id="PS51352"/>
    </source>
</evidence>
<dbReference type="GO" id="GO:0017004">
    <property type="term" value="P:cytochrome complex assembly"/>
    <property type="evidence" value="ECO:0007669"/>
    <property type="project" value="UniProtKB-KW"/>
</dbReference>
<dbReference type="GO" id="GO:0030313">
    <property type="term" value="C:cell envelope"/>
    <property type="evidence" value="ECO:0007669"/>
    <property type="project" value="UniProtKB-SubCell"/>
</dbReference>
<dbReference type="Pfam" id="PF17127">
    <property type="entry name" value="DUF5106"/>
    <property type="match status" value="1"/>
</dbReference>
<gene>
    <name evidence="6" type="ORF">DVG78_16295</name>
</gene>
<evidence type="ECO:0000256" key="2">
    <source>
        <dbReference type="ARBA" id="ARBA00022748"/>
    </source>
</evidence>
<dbReference type="PANTHER" id="PTHR42852:SF6">
    <property type="entry name" value="THIOL:DISULFIDE INTERCHANGE PROTEIN DSBE"/>
    <property type="match status" value="1"/>
</dbReference>
<dbReference type="PANTHER" id="PTHR42852">
    <property type="entry name" value="THIOL:DISULFIDE INTERCHANGE PROTEIN DSBE"/>
    <property type="match status" value="1"/>
</dbReference>
<dbReference type="SUPFAM" id="SSF52833">
    <property type="entry name" value="Thioredoxin-like"/>
    <property type="match status" value="1"/>
</dbReference>
<evidence type="ECO:0000256" key="1">
    <source>
        <dbReference type="ARBA" id="ARBA00004196"/>
    </source>
</evidence>
<proteinExistence type="predicted"/>
<keyword evidence="3" id="KW-1015">Disulfide bond</keyword>
<evidence type="ECO:0000313" key="7">
    <source>
        <dbReference type="Proteomes" id="UP000253141"/>
    </source>
</evidence>
<keyword evidence="4" id="KW-0676">Redox-active center</keyword>
<dbReference type="PROSITE" id="PS51352">
    <property type="entry name" value="THIOREDOXIN_2"/>
    <property type="match status" value="1"/>
</dbReference>
<accession>A0A369IC76</accession>
<organism evidence="6 7">
    <name type="scientific">Runella aurantiaca</name>
    <dbReference type="NCBI Taxonomy" id="2282308"/>
    <lineage>
        <taxon>Bacteria</taxon>
        <taxon>Pseudomonadati</taxon>
        <taxon>Bacteroidota</taxon>
        <taxon>Cytophagia</taxon>
        <taxon>Cytophagales</taxon>
        <taxon>Spirosomataceae</taxon>
        <taxon>Runella</taxon>
    </lineage>
</organism>
<keyword evidence="7" id="KW-1185">Reference proteome</keyword>
<dbReference type="Pfam" id="PF14289">
    <property type="entry name" value="DUF4369"/>
    <property type="match status" value="1"/>
</dbReference>
<comment type="caution">
    <text evidence="6">The sequence shown here is derived from an EMBL/GenBank/DDBJ whole genome shotgun (WGS) entry which is preliminary data.</text>
</comment>
<protein>
    <submittedName>
        <fullName evidence="6">DUF5106 domain-containing protein</fullName>
    </submittedName>
</protein>
<feature type="domain" description="Thioredoxin" evidence="5">
    <location>
        <begin position="351"/>
        <end position="497"/>
    </location>
</feature>
<dbReference type="CDD" id="cd02966">
    <property type="entry name" value="TlpA_like_family"/>
    <property type="match status" value="1"/>
</dbReference>
<evidence type="ECO:0000256" key="3">
    <source>
        <dbReference type="ARBA" id="ARBA00023157"/>
    </source>
</evidence>
<dbReference type="InterPro" id="IPR036249">
    <property type="entry name" value="Thioredoxin-like_sf"/>
</dbReference>
<dbReference type="InterPro" id="IPR013766">
    <property type="entry name" value="Thioredoxin_domain"/>
</dbReference>
<dbReference type="InterPro" id="IPR025380">
    <property type="entry name" value="DUF4369"/>
</dbReference>
<evidence type="ECO:0000313" key="6">
    <source>
        <dbReference type="EMBL" id="RDB04814.1"/>
    </source>
</evidence>
<dbReference type="AlphaFoldDB" id="A0A369IC76"/>
<dbReference type="Gene3D" id="3.40.30.10">
    <property type="entry name" value="Glutaredoxin"/>
    <property type="match status" value="1"/>
</dbReference>
<dbReference type="Proteomes" id="UP000253141">
    <property type="component" value="Unassembled WGS sequence"/>
</dbReference>
<dbReference type="InterPro" id="IPR012336">
    <property type="entry name" value="Thioredoxin-like_fold"/>
</dbReference>
<dbReference type="InterPro" id="IPR050553">
    <property type="entry name" value="Thioredoxin_ResA/DsbE_sf"/>
</dbReference>
<dbReference type="Pfam" id="PF13905">
    <property type="entry name" value="Thioredoxin_8"/>
    <property type="match status" value="1"/>
</dbReference>
<evidence type="ECO:0000256" key="4">
    <source>
        <dbReference type="ARBA" id="ARBA00023284"/>
    </source>
</evidence>
<keyword evidence="2" id="KW-0201">Cytochrome c-type biogenesis</keyword>
<dbReference type="EMBL" id="QPIW01000013">
    <property type="protein sequence ID" value="RDB04814.1"/>
    <property type="molecule type" value="Genomic_DNA"/>
</dbReference>
<dbReference type="InterPro" id="IPR033395">
    <property type="entry name" value="DUF5106"/>
</dbReference>